<gene>
    <name evidence="3" type="ordered locus">HEAR1185</name>
</gene>
<protein>
    <submittedName>
        <fullName evidence="3">Beta lactamase</fullName>
        <ecNumber evidence="3">3.5.2.6</ecNumber>
    </submittedName>
</protein>
<keyword evidence="4" id="KW-1185">Reference proteome</keyword>
<dbReference type="Pfam" id="PF00753">
    <property type="entry name" value="Lactamase_B"/>
    <property type="match status" value="1"/>
</dbReference>
<sequence>MHSCIKTFGFAWAMLLAFSACAAQPNEITLNPIKVSPHVYFFEGDSGMASVANKGFMSNAGFVVTDAGVVVFDALATPALAQAMVKAIKKVTSQPIRRVIISHYHADHFYGLQILKEKGAEIWAHENGRAALASDDAKARLKQRRADLAPWVNSKTRLIPADKWLNFTDAKTIAFEMGGLHFRVIDSSGAHSPEDIMLFVDEDKVLFAGDLFFTGRIPFVGSADSKRWLEALDRMLAVKPEFVIPGHGRMSTEPTKDMQLTREYLIFLRKKMGEAVADMKPFDEAYTAVDWSRFEKYPAFEQANRINAYGSYLQMEKESLGTQ</sequence>
<dbReference type="EMBL" id="CU207211">
    <property type="protein sequence ID" value="CAL61362.1"/>
    <property type="molecule type" value="Genomic_DNA"/>
</dbReference>
<dbReference type="eggNOG" id="COG0491">
    <property type="taxonomic scope" value="Bacteria"/>
</dbReference>
<dbReference type="Proteomes" id="UP000006697">
    <property type="component" value="Chromosome"/>
</dbReference>
<accession>A4G4C5</accession>
<reference evidence="3 4" key="1">
    <citation type="journal article" date="2007" name="PLoS Genet.">
        <title>A tale of two oxidation states: bacterial colonization of arsenic-rich environments.</title>
        <authorList>
            <person name="Muller D."/>
            <person name="Medigue C."/>
            <person name="Koechler S."/>
            <person name="Barbe V."/>
            <person name="Barakat M."/>
            <person name="Talla E."/>
            <person name="Bonnefoy V."/>
            <person name="Krin E."/>
            <person name="Arsene-Ploetze F."/>
            <person name="Carapito C."/>
            <person name="Chandler M."/>
            <person name="Cournoyer B."/>
            <person name="Cruveiller S."/>
            <person name="Dossat C."/>
            <person name="Duval S."/>
            <person name="Heymann M."/>
            <person name="Leize E."/>
            <person name="Lieutaud A."/>
            <person name="Lievremont D."/>
            <person name="Makita Y."/>
            <person name="Mangenot S."/>
            <person name="Nitschke W."/>
            <person name="Ortet P."/>
            <person name="Perdrial N."/>
            <person name="Schoepp B."/>
            <person name="Siguier N."/>
            <person name="Simeonova D.D."/>
            <person name="Rouy Z."/>
            <person name="Segurens B."/>
            <person name="Turlin E."/>
            <person name="Vallenet D."/>
            <person name="Van Dorsselaer A."/>
            <person name="Weiss S."/>
            <person name="Weissenbach J."/>
            <person name="Lett M.C."/>
            <person name="Danchin A."/>
            <person name="Bertin P.N."/>
        </authorList>
    </citation>
    <scope>NUCLEOTIDE SEQUENCE [LARGE SCALE GENOMIC DNA]</scope>
    <source>
        <strain evidence="4">ULPAs1</strain>
    </source>
</reference>
<evidence type="ECO:0000313" key="3">
    <source>
        <dbReference type="EMBL" id="CAL61362.1"/>
    </source>
</evidence>
<dbReference type="InterPro" id="IPR050855">
    <property type="entry name" value="NDM-1-like"/>
</dbReference>
<dbReference type="CDD" id="cd16282">
    <property type="entry name" value="metallo-hydrolase-like_MBL-fold"/>
    <property type="match status" value="1"/>
</dbReference>
<keyword evidence="3" id="KW-0378">Hydrolase</keyword>
<dbReference type="EC" id="3.5.2.6" evidence="3"/>
<evidence type="ECO:0000256" key="1">
    <source>
        <dbReference type="SAM" id="SignalP"/>
    </source>
</evidence>
<feature type="domain" description="Metallo-beta-lactamase" evidence="2">
    <location>
        <begin position="57"/>
        <end position="247"/>
    </location>
</feature>
<dbReference type="PROSITE" id="PS51257">
    <property type="entry name" value="PROKAR_LIPOPROTEIN"/>
    <property type="match status" value="1"/>
</dbReference>
<feature type="chain" id="PRO_5002669142" evidence="1">
    <location>
        <begin position="23"/>
        <end position="323"/>
    </location>
</feature>
<dbReference type="InterPro" id="IPR036866">
    <property type="entry name" value="RibonucZ/Hydroxyglut_hydro"/>
</dbReference>
<dbReference type="KEGG" id="har:HEAR1185"/>
<name>A4G4C5_HERAR</name>
<dbReference type="SUPFAM" id="SSF56281">
    <property type="entry name" value="Metallo-hydrolase/oxidoreductase"/>
    <property type="match status" value="1"/>
</dbReference>
<dbReference type="SMART" id="SM00849">
    <property type="entry name" value="Lactamase_B"/>
    <property type="match status" value="1"/>
</dbReference>
<dbReference type="Gene3D" id="3.60.15.10">
    <property type="entry name" value="Ribonuclease Z/Hydroxyacylglutathione hydrolase-like"/>
    <property type="match status" value="1"/>
</dbReference>
<organism evidence="3 4">
    <name type="scientific">Herminiimonas arsenicoxydans</name>
    <dbReference type="NCBI Taxonomy" id="204773"/>
    <lineage>
        <taxon>Bacteria</taxon>
        <taxon>Pseudomonadati</taxon>
        <taxon>Pseudomonadota</taxon>
        <taxon>Betaproteobacteria</taxon>
        <taxon>Burkholderiales</taxon>
        <taxon>Oxalobacteraceae</taxon>
        <taxon>Herminiimonas</taxon>
    </lineage>
</organism>
<feature type="signal peptide" evidence="1">
    <location>
        <begin position="1"/>
        <end position="22"/>
    </location>
</feature>
<dbReference type="InterPro" id="IPR001279">
    <property type="entry name" value="Metallo-B-lactamas"/>
</dbReference>
<proteinExistence type="predicted"/>
<dbReference type="GO" id="GO:0008800">
    <property type="term" value="F:beta-lactamase activity"/>
    <property type="evidence" value="ECO:0007669"/>
    <property type="project" value="UniProtKB-EC"/>
</dbReference>
<dbReference type="PANTHER" id="PTHR42951:SF20">
    <property type="entry name" value="BETA LACTAMASE"/>
    <property type="match status" value="1"/>
</dbReference>
<dbReference type="OrthoDB" id="1273797at2"/>
<dbReference type="HOGENOM" id="CLU_056342_0_0_4"/>
<evidence type="ECO:0000259" key="2">
    <source>
        <dbReference type="SMART" id="SM00849"/>
    </source>
</evidence>
<dbReference type="PANTHER" id="PTHR42951">
    <property type="entry name" value="METALLO-BETA-LACTAMASE DOMAIN-CONTAINING"/>
    <property type="match status" value="1"/>
</dbReference>
<evidence type="ECO:0000313" key="4">
    <source>
        <dbReference type="Proteomes" id="UP000006697"/>
    </source>
</evidence>
<dbReference type="STRING" id="204773.HEAR1185"/>
<dbReference type="AlphaFoldDB" id="A4G4C5"/>
<keyword evidence="1" id="KW-0732">Signal</keyword>